<dbReference type="SMART" id="SM00588">
    <property type="entry name" value="NEUZ"/>
    <property type="match status" value="2"/>
</dbReference>
<dbReference type="PROSITE" id="PS50089">
    <property type="entry name" value="ZF_RING_2"/>
    <property type="match status" value="1"/>
</dbReference>
<feature type="domain" description="RING-type" evidence="7">
    <location>
        <begin position="350"/>
        <end position="390"/>
    </location>
</feature>
<evidence type="ECO:0000256" key="6">
    <source>
        <dbReference type="SAM" id="MobiDB-lite"/>
    </source>
</evidence>
<dbReference type="InterPro" id="IPR006573">
    <property type="entry name" value="NHR_dom"/>
</dbReference>
<feature type="region of interest" description="Disordered" evidence="6">
    <location>
        <begin position="315"/>
        <end position="340"/>
    </location>
</feature>
<protein>
    <submittedName>
        <fullName evidence="9">Protein neuralized</fullName>
    </submittedName>
</protein>
<organism evidence="9 10">
    <name type="scientific">Amphibalanus amphitrite</name>
    <name type="common">Striped barnacle</name>
    <name type="synonym">Balanus amphitrite</name>
    <dbReference type="NCBI Taxonomy" id="1232801"/>
    <lineage>
        <taxon>Eukaryota</taxon>
        <taxon>Metazoa</taxon>
        <taxon>Ecdysozoa</taxon>
        <taxon>Arthropoda</taxon>
        <taxon>Crustacea</taxon>
        <taxon>Multicrustacea</taxon>
        <taxon>Cirripedia</taxon>
        <taxon>Thoracica</taxon>
        <taxon>Thoracicalcarea</taxon>
        <taxon>Balanomorpha</taxon>
        <taxon>Balanoidea</taxon>
        <taxon>Balanidae</taxon>
        <taxon>Amphibalaninae</taxon>
        <taxon>Amphibalanus</taxon>
    </lineage>
</organism>
<dbReference type="Proteomes" id="UP000440578">
    <property type="component" value="Unassembled WGS sequence"/>
</dbReference>
<dbReference type="SUPFAM" id="SSF57850">
    <property type="entry name" value="RING/U-box"/>
    <property type="match status" value="1"/>
</dbReference>
<dbReference type="Gene3D" id="2.60.120.920">
    <property type="match status" value="3"/>
</dbReference>
<dbReference type="SMART" id="SM00184">
    <property type="entry name" value="RING"/>
    <property type="match status" value="1"/>
</dbReference>
<dbReference type="GO" id="GO:0061630">
    <property type="term" value="F:ubiquitin protein ligase activity"/>
    <property type="evidence" value="ECO:0007669"/>
    <property type="project" value="TreeGrafter"/>
</dbReference>
<keyword evidence="3 5" id="KW-0863">Zinc-finger</keyword>
<dbReference type="InterPro" id="IPR037962">
    <property type="entry name" value="Neuralized"/>
</dbReference>
<dbReference type="PANTHER" id="PTHR12429">
    <property type="entry name" value="NEURALIZED"/>
    <property type="match status" value="1"/>
</dbReference>
<dbReference type="InterPro" id="IPR001841">
    <property type="entry name" value="Znf_RING"/>
</dbReference>
<dbReference type="OrthoDB" id="6078042at2759"/>
<keyword evidence="2" id="KW-0677">Repeat</keyword>
<evidence type="ECO:0000256" key="5">
    <source>
        <dbReference type="PROSITE-ProRule" id="PRU00175"/>
    </source>
</evidence>
<evidence type="ECO:0000256" key="1">
    <source>
        <dbReference type="ARBA" id="ARBA00022723"/>
    </source>
</evidence>
<evidence type="ECO:0000259" key="8">
    <source>
        <dbReference type="PROSITE" id="PS51065"/>
    </source>
</evidence>
<evidence type="ECO:0000256" key="4">
    <source>
        <dbReference type="ARBA" id="ARBA00022833"/>
    </source>
</evidence>
<gene>
    <name evidence="9" type="primary">neur</name>
    <name evidence="9" type="ORF">FJT64_019041</name>
</gene>
<dbReference type="PANTHER" id="PTHR12429:SF6">
    <property type="entry name" value="PROTEIN NEURALIZED"/>
    <property type="match status" value="1"/>
</dbReference>
<proteinExistence type="predicted"/>
<dbReference type="PROSITE" id="PS51065">
    <property type="entry name" value="NHR"/>
    <property type="match status" value="2"/>
</dbReference>
<keyword evidence="10" id="KW-1185">Reference proteome</keyword>
<evidence type="ECO:0000313" key="10">
    <source>
        <dbReference type="Proteomes" id="UP000440578"/>
    </source>
</evidence>
<evidence type="ECO:0000259" key="7">
    <source>
        <dbReference type="PROSITE" id="PS50089"/>
    </source>
</evidence>
<dbReference type="Gene3D" id="3.30.40.10">
    <property type="entry name" value="Zinc/RING finger domain, C3HC4 (zinc finger)"/>
    <property type="match status" value="1"/>
</dbReference>
<dbReference type="FunFam" id="2.60.120.920:FF:000005">
    <property type="entry name" value="Putative E3 ubiquitin-protein ligase NEURL1B"/>
    <property type="match status" value="1"/>
</dbReference>
<dbReference type="CDD" id="cd16647">
    <property type="entry name" value="mRING-HC-C3HC5_NEU1"/>
    <property type="match status" value="1"/>
</dbReference>
<evidence type="ECO:0000256" key="2">
    <source>
        <dbReference type="ARBA" id="ARBA00022737"/>
    </source>
</evidence>
<feature type="domain" description="NHR" evidence="8">
    <location>
        <begin position="1"/>
        <end position="111"/>
    </location>
</feature>
<evidence type="ECO:0000313" key="9">
    <source>
        <dbReference type="EMBL" id="KAF0309864.1"/>
    </source>
</evidence>
<dbReference type="InterPro" id="IPR013083">
    <property type="entry name" value="Znf_RING/FYVE/PHD"/>
</dbReference>
<reference evidence="9 10" key="1">
    <citation type="submission" date="2019-07" db="EMBL/GenBank/DDBJ databases">
        <title>Draft genome assembly of a fouling barnacle, Amphibalanus amphitrite (Darwin, 1854): The first reference genome for Thecostraca.</title>
        <authorList>
            <person name="Kim W."/>
        </authorList>
    </citation>
    <scope>NUCLEOTIDE SEQUENCE [LARGE SCALE GENOMIC DNA]</scope>
    <source>
        <strain evidence="9">SNU_AA5</strain>
        <tissue evidence="9">Soma without cirri and trophi</tissue>
    </source>
</reference>
<evidence type="ECO:0000256" key="3">
    <source>
        <dbReference type="ARBA" id="ARBA00022771"/>
    </source>
</evidence>
<feature type="compositionally biased region" description="Pro residues" evidence="6">
    <location>
        <begin position="328"/>
        <end position="340"/>
    </location>
</feature>
<dbReference type="Pfam" id="PF07177">
    <property type="entry name" value="Neuralized"/>
    <property type="match status" value="2"/>
</dbReference>
<dbReference type="GO" id="GO:0008270">
    <property type="term" value="F:zinc ion binding"/>
    <property type="evidence" value="ECO:0007669"/>
    <property type="project" value="UniProtKB-KW"/>
</dbReference>
<dbReference type="Pfam" id="PF13920">
    <property type="entry name" value="zf-C3HC4_3"/>
    <property type="match status" value="1"/>
</dbReference>
<dbReference type="AlphaFoldDB" id="A0A6A4X156"/>
<keyword evidence="4" id="KW-0862">Zinc</keyword>
<dbReference type="InterPro" id="IPR043136">
    <property type="entry name" value="B30.2/SPRY_sf"/>
</dbReference>
<comment type="caution">
    <text evidence="9">The sequence shown here is derived from an EMBL/GenBank/DDBJ whole genome shotgun (WGS) entry which is preliminary data.</text>
</comment>
<dbReference type="EMBL" id="VIIS01000367">
    <property type="protein sequence ID" value="KAF0309864.1"/>
    <property type="molecule type" value="Genomic_DNA"/>
</dbReference>
<sequence length="402" mass="43595">MLRLADVSNQWSGVVRLGFTSVDPRTHTHGLPKYACPDLTSKPGFWAKAMSERYAEPGCVFFYYVTAGGDVHFGLNNEEKGIFFSGVDVSRPLWCLVDIYGNATALEIVQPQPAPLPVLRPTNEELERWTRPALAALTINAPPPHAQQPPLPLPAPQPQPPALAVKYHTHCVFSPLLLHPRVRGRNVTVSPDRTVAARLEGEFCNGYVFGQRPLRLGERLVVQLPDDADLLLDRPEYWVLAKDVARTPAPGDELSFKINGTGAVEFSRNGGAAQVLMHVDASLDLWPVLDVFGGTGRIRVLGVTSELTPGCAAPPPVRAGSEHSLPVPARPSQPLPPPPAELQPAAAADCAVCFERASDAALYSCGHVCMCYCCAVQWKARGGAVCPICRAPIRDVIRLYRS</sequence>
<name>A0A6A4X156_AMPAM</name>
<accession>A0A6A4X156</accession>
<feature type="domain" description="NHR" evidence="8">
    <location>
        <begin position="175"/>
        <end position="224"/>
    </location>
</feature>
<keyword evidence="1" id="KW-0479">Metal-binding</keyword>